<name>A0A6H5IX69_9HYME</name>
<organism evidence="1 2">
    <name type="scientific">Trichogramma brassicae</name>
    <dbReference type="NCBI Taxonomy" id="86971"/>
    <lineage>
        <taxon>Eukaryota</taxon>
        <taxon>Metazoa</taxon>
        <taxon>Ecdysozoa</taxon>
        <taxon>Arthropoda</taxon>
        <taxon>Hexapoda</taxon>
        <taxon>Insecta</taxon>
        <taxon>Pterygota</taxon>
        <taxon>Neoptera</taxon>
        <taxon>Endopterygota</taxon>
        <taxon>Hymenoptera</taxon>
        <taxon>Apocrita</taxon>
        <taxon>Proctotrupomorpha</taxon>
        <taxon>Chalcidoidea</taxon>
        <taxon>Trichogrammatidae</taxon>
        <taxon>Trichogramma</taxon>
    </lineage>
</organism>
<accession>A0A6H5IX69</accession>
<reference evidence="1 2" key="1">
    <citation type="submission" date="2020-02" db="EMBL/GenBank/DDBJ databases">
        <authorList>
            <person name="Ferguson B K."/>
        </authorList>
    </citation>
    <scope>NUCLEOTIDE SEQUENCE [LARGE SCALE GENOMIC DNA]</scope>
</reference>
<proteinExistence type="predicted"/>
<evidence type="ECO:0000313" key="1">
    <source>
        <dbReference type="EMBL" id="CAB0040442.1"/>
    </source>
</evidence>
<keyword evidence="2" id="KW-1185">Reference proteome</keyword>
<dbReference type="Proteomes" id="UP000479190">
    <property type="component" value="Unassembled WGS sequence"/>
</dbReference>
<evidence type="ECO:0000313" key="2">
    <source>
        <dbReference type="Proteomes" id="UP000479190"/>
    </source>
</evidence>
<dbReference type="EMBL" id="CADCXV010001024">
    <property type="protein sequence ID" value="CAB0040442.1"/>
    <property type="molecule type" value="Genomic_DNA"/>
</dbReference>
<sequence>MFFRGEKIKPCLLNITVTYQKEVKSGDIPVRNEIEIRKIGEARTFKKFSRNIHFETRLESIYSFSQKTQPIECHFMKILRRTRDALRQDPTIFRESL</sequence>
<gene>
    <name evidence="1" type="ORF">TBRA_LOCUS12148</name>
</gene>
<protein>
    <submittedName>
        <fullName evidence="1">Uncharacterized protein</fullName>
    </submittedName>
</protein>
<dbReference type="AlphaFoldDB" id="A0A6H5IX69"/>